<protein>
    <submittedName>
        <fullName evidence="9">DM domain-containing protein</fullName>
    </submittedName>
</protein>
<name>A0A915BRM6_PARUN</name>
<evidence type="ECO:0000256" key="4">
    <source>
        <dbReference type="ARBA" id="ARBA00023242"/>
    </source>
</evidence>
<organism evidence="8 9">
    <name type="scientific">Parascaris univalens</name>
    <name type="common">Nematode worm</name>
    <dbReference type="NCBI Taxonomy" id="6257"/>
    <lineage>
        <taxon>Eukaryota</taxon>
        <taxon>Metazoa</taxon>
        <taxon>Ecdysozoa</taxon>
        <taxon>Nematoda</taxon>
        <taxon>Chromadorea</taxon>
        <taxon>Rhabditida</taxon>
        <taxon>Spirurina</taxon>
        <taxon>Ascaridomorpha</taxon>
        <taxon>Ascaridoidea</taxon>
        <taxon>Ascarididae</taxon>
        <taxon>Parascaris</taxon>
    </lineage>
</organism>
<accession>A0A915BRM6</accession>
<comment type="subcellular location">
    <subcellularLocation>
        <location evidence="5">Nucleus</location>
    </subcellularLocation>
</comment>
<evidence type="ECO:0000259" key="7">
    <source>
        <dbReference type="PROSITE" id="PS50809"/>
    </source>
</evidence>
<dbReference type="GO" id="GO:0005634">
    <property type="term" value="C:nucleus"/>
    <property type="evidence" value="ECO:0007669"/>
    <property type="project" value="UniProtKB-SubCell"/>
</dbReference>
<keyword evidence="8" id="KW-1185">Reference proteome</keyword>
<sequence length="573" mass="61911">MSEDNSPVTLSLNEPPIVVQAQLLTSDVDLAVDEVRDSPLVLAPADPKNVSTEKIMEKTVGADNVKVQPTLGEKMPVRTLFCRKCEGHGKQVVLKGHASSCPYNNCNCKTCANVMSMRANAIIRRYRSRTSECGLVLKPVHFRNGNTRLRVFPRYIDDKECVSIPIETNDQEVYRHMQTFPSVHQGIAAAVGQPQRTEETSSMNSIAGRMNSFGSMSMKRHSREDIDRQSKRTQSNSPSDGTSVETIKSSTASELNISPGAFAAGLATNANNSFVSLLLGSAQLSANGAKGAFLHQGGIVPNVTGEHVGWPGATLSSTPFFQAPSPSAVTSESPSQLAETDLIAKLIRHSALLNSTSAAQLLNHYHLNGTSATFHYPQHNHNNAITASLYSQPFSTDAFSTSSLSYTAPQTYCSNDHLYNIPATAHTWVSSTATTNNSSFVPINGSTTLPTALLKDLQLGAEDGTHGRKETSEMENFLTDADGRFKGTAVATANGPAVTSHQEFMERGSKNETNKPGQEVVSEDDGRICAGDLCPRTLRLTSEGHSRLLSARYQRFLAAVCELENEMLNEESS</sequence>
<evidence type="ECO:0000256" key="6">
    <source>
        <dbReference type="SAM" id="MobiDB-lite"/>
    </source>
</evidence>
<feature type="compositionally biased region" description="Polar residues" evidence="6">
    <location>
        <begin position="232"/>
        <end position="247"/>
    </location>
</feature>
<evidence type="ECO:0000313" key="8">
    <source>
        <dbReference type="Proteomes" id="UP000887569"/>
    </source>
</evidence>
<dbReference type="InterPro" id="IPR036407">
    <property type="entry name" value="DM_DNA-bd_sf"/>
</dbReference>
<evidence type="ECO:0000256" key="5">
    <source>
        <dbReference type="PROSITE-ProRule" id="PRU00070"/>
    </source>
</evidence>
<dbReference type="PANTHER" id="PTHR12322">
    <property type="entry name" value="DOUBLESEX AND MAB-3 RELATED TRANSCRIPTION FACTOR DMRT"/>
    <property type="match status" value="1"/>
</dbReference>
<dbReference type="GO" id="GO:0000978">
    <property type="term" value="F:RNA polymerase II cis-regulatory region sequence-specific DNA binding"/>
    <property type="evidence" value="ECO:0007669"/>
    <property type="project" value="TreeGrafter"/>
</dbReference>
<evidence type="ECO:0000313" key="9">
    <source>
        <dbReference type="WBParaSite" id="PgR055_g007_t02"/>
    </source>
</evidence>
<dbReference type="AlphaFoldDB" id="A0A915BRM6"/>
<dbReference type="PANTHER" id="PTHR12322:SF53">
    <property type="entry name" value="DOUBLESEX-MAB RELATED 11E"/>
    <property type="match status" value="1"/>
</dbReference>
<reference evidence="9" key="1">
    <citation type="submission" date="2022-11" db="UniProtKB">
        <authorList>
            <consortium name="WormBaseParasite"/>
        </authorList>
    </citation>
    <scope>IDENTIFICATION</scope>
</reference>
<dbReference type="Gene3D" id="4.10.1040.10">
    <property type="entry name" value="DM DNA-binding domain"/>
    <property type="match status" value="1"/>
</dbReference>
<dbReference type="GO" id="GO:0046872">
    <property type="term" value="F:metal ion binding"/>
    <property type="evidence" value="ECO:0007669"/>
    <property type="project" value="UniProtKB-KW"/>
</dbReference>
<keyword evidence="3 5" id="KW-0238">DNA-binding</keyword>
<evidence type="ECO:0000256" key="3">
    <source>
        <dbReference type="ARBA" id="ARBA00023125"/>
    </source>
</evidence>
<dbReference type="PROSITE" id="PS40000">
    <property type="entry name" value="DM_1"/>
    <property type="match status" value="1"/>
</dbReference>
<feature type="DNA-binding region" description="DM" evidence="5">
    <location>
        <begin position="82"/>
        <end position="125"/>
    </location>
</feature>
<keyword evidence="4 5" id="KW-0539">Nucleus</keyword>
<dbReference type="WBParaSite" id="PgR055_g007_t02">
    <property type="protein sequence ID" value="PgR055_g007_t02"/>
    <property type="gene ID" value="PgR055_g007"/>
</dbReference>
<dbReference type="InterPro" id="IPR026607">
    <property type="entry name" value="DMRT"/>
</dbReference>
<proteinExistence type="predicted"/>
<evidence type="ECO:0000256" key="2">
    <source>
        <dbReference type="ARBA" id="ARBA00022833"/>
    </source>
</evidence>
<dbReference type="InterPro" id="IPR001275">
    <property type="entry name" value="DM_DNA-bd"/>
</dbReference>
<dbReference type="GO" id="GO:0000981">
    <property type="term" value="F:DNA-binding transcription factor activity, RNA polymerase II-specific"/>
    <property type="evidence" value="ECO:0007669"/>
    <property type="project" value="TreeGrafter"/>
</dbReference>
<dbReference type="GO" id="GO:0007548">
    <property type="term" value="P:sex differentiation"/>
    <property type="evidence" value="ECO:0007669"/>
    <property type="project" value="TreeGrafter"/>
</dbReference>
<feature type="domain" description="DM" evidence="7">
    <location>
        <begin position="82"/>
        <end position="125"/>
    </location>
</feature>
<keyword evidence="2 5" id="KW-0862">Zinc</keyword>
<feature type="region of interest" description="Disordered" evidence="6">
    <location>
        <begin position="193"/>
        <end position="247"/>
    </location>
</feature>
<dbReference type="SMART" id="SM00301">
    <property type="entry name" value="DM"/>
    <property type="match status" value="1"/>
</dbReference>
<dbReference type="SUPFAM" id="SSF82927">
    <property type="entry name" value="Cysteine-rich DNA binding domain, (DM domain)"/>
    <property type="match status" value="1"/>
</dbReference>
<dbReference type="Proteomes" id="UP000887569">
    <property type="component" value="Unplaced"/>
</dbReference>
<dbReference type="PROSITE" id="PS50809">
    <property type="entry name" value="DM_2"/>
    <property type="match status" value="1"/>
</dbReference>
<keyword evidence="1 5" id="KW-0479">Metal-binding</keyword>
<evidence type="ECO:0000256" key="1">
    <source>
        <dbReference type="ARBA" id="ARBA00022723"/>
    </source>
</evidence>
<dbReference type="Pfam" id="PF00751">
    <property type="entry name" value="DM"/>
    <property type="match status" value="1"/>
</dbReference>